<sequence>MARLKIREGEKKKKKLNFSLSLPSHDRSCQRGSREDLMKVELRTQTPGLWEKKKGQASALDKGSGRDQKRRNPFCGLYHIIPCFTDTFLYQWKSLGFQDQEAGLRRSGRRPRATDDDEESPLSLPLSKVEKAMATKKMHSLRSCINNFRFARDLTLTAPLKARQCVFSSSPYIAWYRERGRRKAFTVSLDWMPRFFSVSVRCTIWRISEPPNLFALTWARFGSLRATLRPIICFFTLKIGPKLGKVWSSRNVRGSRAFLPFDSADVPLGLKELRVDTGTDSGTHGYDNGPMRTWLSQAQAADGKETEGPGITAELGGYFMVIVRRERTARLVLLRVSDFSRTLTRGYMEICLHMAWPSLRTRSTCTLNARAHNPGTCLQNSQNCKARYDSRLGTVTVHLSRGLPINLVTSATISRANVWDPGIDVQPIIRIRQRLGPALQTFLLPFSFVVVISGKQSAPTLDNFTFRRGGVFIPNSDELGLDREKSGATAVVAVAHGPWFLCFSMKRRFLCRNAECLAKVYPAWERIPEKGKVNGKYVVESTPYLRYLTYGRREMDDALYSFPCFQCLCLNLEGTPKYPRCLIASGSRFALEEHLPFDSQARCTLHLVALLGHRRAAACPEGREGKEGAQPVG</sequence>
<proteinExistence type="predicted"/>
<feature type="region of interest" description="Disordered" evidence="1">
    <location>
        <begin position="103"/>
        <end position="122"/>
    </location>
</feature>
<protein>
    <submittedName>
        <fullName evidence="2">Uncharacterized protein</fullName>
    </submittedName>
</protein>
<organism evidence="2 3">
    <name type="scientific">Colletotrichum cuscutae</name>
    <dbReference type="NCBI Taxonomy" id="1209917"/>
    <lineage>
        <taxon>Eukaryota</taxon>
        <taxon>Fungi</taxon>
        <taxon>Dikarya</taxon>
        <taxon>Ascomycota</taxon>
        <taxon>Pezizomycotina</taxon>
        <taxon>Sordariomycetes</taxon>
        <taxon>Hypocreomycetidae</taxon>
        <taxon>Glomerellales</taxon>
        <taxon>Glomerellaceae</taxon>
        <taxon>Colletotrichum</taxon>
        <taxon>Colletotrichum acutatum species complex</taxon>
    </lineage>
</organism>
<name>A0AAI9U3Y6_9PEZI</name>
<gene>
    <name evidence="2" type="ORF">CCUS01_11041</name>
</gene>
<feature type="region of interest" description="Disordered" evidence="1">
    <location>
        <begin position="46"/>
        <end position="68"/>
    </location>
</feature>
<comment type="caution">
    <text evidence="2">The sequence shown here is derived from an EMBL/GenBank/DDBJ whole genome shotgun (WGS) entry which is preliminary data.</text>
</comment>
<evidence type="ECO:0000256" key="1">
    <source>
        <dbReference type="SAM" id="MobiDB-lite"/>
    </source>
</evidence>
<dbReference type="EMBL" id="MPDP01000299">
    <property type="protein sequence ID" value="KAK1451255.1"/>
    <property type="molecule type" value="Genomic_DNA"/>
</dbReference>
<evidence type="ECO:0000313" key="2">
    <source>
        <dbReference type="EMBL" id="KAK1451255.1"/>
    </source>
</evidence>
<dbReference type="AlphaFoldDB" id="A0AAI9U3Y6"/>
<dbReference type="Proteomes" id="UP001239213">
    <property type="component" value="Unassembled WGS sequence"/>
</dbReference>
<keyword evidence="3" id="KW-1185">Reference proteome</keyword>
<reference evidence="2" key="1">
    <citation type="submission" date="2016-11" db="EMBL/GenBank/DDBJ databases">
        <title>The genome sequence of Colletotrichum cuscutae.</title>
        <authorList>
            <person name="Baroncelli R."/>
        </authorList>
    </citation>
    <scope>NUCLEOTIDE SEQUENCE</scope>
    <source>
        <strain evidence="2">IMI 304802</strain>
    </source>
</reference>
<evidence type="ECO:0000313" key="3">
    <source>
        <dbReference type="Proteomes" id="UP001239213"/>
    </source>
</evidence>
<accession>A0AAI9U3Y6</accession>